<dbReference type="InterPro" id="IPR023393">
    <property type="entry name" value="START-like_dom_sf"/>
</dbReference>
<gene>
    <name evidence="3" type="ORF">OAUR00152_LOCUS35112</name>
</gene>
<name>A0A7S4JXK6_9STRA</name>
<feature type="region of interest" description="Disordered" evidence="2">
    <location>
        <begin position="388"/>
        <end position="411"/>
    </location>
</feature>
<evidence type="ECO:0000256" key="1">
    <source>
        <dbReference type="SAM" id="Coils"/>
    </source>
</evidence>
<feature type="region of interest" description="Disordered" evidence="2">
    <location>
        <begin position="113"/>
        <end position="141"/>
    </location>
</feature>
<accession>A0A7S4JXK6</accession>
<organism evidence="3">
    <name type="scientific">Odontella aurita</name>
    <dbReference type="NCBI Taxonomy" id="265563"/>
    <lineage>
        <taxon>Eukaryota</taxon>
        <taxon>Sar</taxon>
        <taxon>Stramenopiles</taxon>
        <taxon>Ochrophyta</taxon>
        <taxon>Bacillariophyta</taxon>
        <taxon>Mediophyceae</taxon>
        <taxon>Biddulphiophycidae</taxon>
        <taxon>Eupodiscales</taxon>
        <taxon>Odontellaceae</taxon>
        <taxon>Odontella</taxon>
    </lineage>
</organism>
<proteinExistence type="predicted"/>
<evidence type="ECO:0000313" key="3">
    <source>
        <dbReference type="EMBL" id="CAE2276408.1"/>
    </source>
</evidence>
<protein>
    <recommendedName>
        <fullName evidence="4">START domain-containing protein</fullName>
    </recommendedName>
</protein>
<reference evidence="3" key="1">
    <citation type="submission" date="2021-01" db="EMBL/GenBank/DDBJ databases">
        <authorList>
            <person name="Corre E."/>
            <person name="Pelletier E."/>
            <person name="Niang G."/>
            <person name="Scheremetjew M."/>
            <person name="Finn R."/>
            <person name="Kale V."/>
            <person name="Holt S."/>
            <person name="Cochrane G."/>
            <person name="Meng A."/>
            <person name="Brown T."/>
            <person name="Cohen L."/>
        </authorList>
    </citation>
    <scope>NUCLEOTIDE SEQUENCE</scope>
    <source>
        <strain evidence="3">Isolate 1302-5</strain>
    </source>
</reference>
<dbReference type="EMBL" id="HBKQ01050889">
    <property type="protein sequence ID" value="CAE2276408.1"/>
    <property type="molecule type" value="Transcribed_RNA"/>
</dbReference>
<evidence type="ECO:0000256" key="2">
    <source>
        <dbReference type="SAM" id="MobiDB-lite"/>
    </source>
</evidence>
<feature type="coiled-coil region" evidence="1">
    <location>
        <begin position="318"/>
        <end position="363"/>
    </location>
</feature>
<dbReference type="Gene3D" id="3.30.530.20">
    <property type="match status" value="1"/>
</dbReference>
<evidence type="ECO:0008006" key="4">
    <source>
        <dbReference type="Google" id="ProtNLM"/>
    </source>
</evidence>
<sequence>MSNNHIDEGAGNNAVGEAMAALSFATHYFSAAGDESIGELASFEEGCTPENWRGLTTEIGPIPSIVQAVDRTPPMNNSLKEYRSYAHGVQLEPILADFLGVSFLPFDDKLTKTKKTRRGQPGESKGVIAPKKSSKESNGPCEDHLDVLGSARSYSVTDDNCAVKHAPSQSVECDESTFNSCIEHHDDLDLILGAQNISPIRVVKENELEEPPATSREKKKRKKKKVGRAIKSIGRKIRQKHKNNEHYSISVATDSGKNGVVPIASVNGTLVTENGLLDTEANVTSCIARIRADEEDIDGMKADLNGIAEESKSLIKEAESISHRVQVIARNIADLEERLALSRKALEAEKDNLSRKVEELNIMDDKRQTVESTFDKIELSMEHRLNMLDEPPLRSSPPTKHENQSSMDGAAEKLPIGAKREGGIKKEGSENAAVVALEKRTEDESAELLESVFDERVEANEIVDKSARKAPRRTSSFIRIHDLQVNLPCEASASETNSTHSNFDLHDIGNSEHTGIIIDALAKVGYDCATDEGPRWTPIKETEQILAQRKATSWKHAEGAEILVWTGKFDHGGYGSDLPVVKARGNIRTNAKHLVELLLDSTRVKEYNKISQGRKDEYCFDRGQTEIDGEAKIVRSLSKPPMIKPIEMLSLLHARKLDGGCGEVKGYLVVSRSIWETCHVPPSAAANISSGDVNRSEMLLGVNLIRALDESSCEFTTVTHVSSSNVPMWIAKKVGLTAASNFIRDIKALYE</sequence>
<dbReference type="SUPFAM" id="SSF55961">
    <property type="entry name" value="Bet v1-like"/>
    <property type="match status" value="1"/>
</dbReference>
<keyword evidence="1" id="KW-0175">Coiled coil</keyword>
<dbReference type="AlphaFoldDB" id="A0A7S4JXK6"/>